<evidence type="ECO:0000313" key="2">
    <source>
        <dbReference type="EMBL" id="RYN30176.1"/>
    </source>
</evidence>
<reference evidence="2" key="1">
    <citation type="submission" date="2017-10" db="EMBL/GenBank/DDBJ databases">
        <authorList>
            <person name="Armitage A.D."/>
            <person name="Barbara D.J."/>
            <person name="Woodhall J.W."/>
            <person name="Sreenivasaprasad S."/>
            <person name="Lane C.R."/>
            <person name="Clarkson J.P."/>
            <person name="Harrison R.J."/>
        </authorList>
    </citation>
    <scope>NUCLEOTIDE SEQUENCE</scope>
    <source>
        <strain evidence="2">FERA 1164</strain>
        <strain evidence="4">FERA 635</strain>
    </source>
</reference>
<accession>A0A4Q4MWB6</accession>
<evidence type="ECO:0000313" key="6">
    <source>
        <dbReference type="Proteomes" id="UP000293195"/>
    </source>
</evidence>
<dbReference type="Proteomes" id="UP000292402">
    <property type="component" value="Unassembled WGS sequence"/>
</dbReference>
<dbReference type="Proteomes" id="UP000292340">
    <property type="component" value="Unassembled WGS sequence"/>
</dbReference>
<organism evidence="3 5">
    <name type="scientific">Alternaria tenuissima</name>
    <dbReference type="NCBI Taxonomy" id="119927"/>
    <lineage>
        <taxon>Eukaryota</taxon>
        <taxon>Fungi</taxon>
        <taxon>Dikarya</taxon>
        <taxon>Ascomycota</taxon>
        <taxon>Pezizomycotina</taxon>
        <taxon>Dothideomycetes</taxon>
        <taxon>Pleosporomycetidae</taxon>
        <taxon>Pleosporales</taxon>
        <taxon>Pleosporineae</taxon>
        <taxon>Pleosporaceae</taxon>
        <taxon>Alternaria</taxon>
        <taxon>Alternaria sect. Alternaria</taxon>
        <taxon>Alternaria alternata complex</taxon>
    </lineage>
</organism>
<feature type="region of interest" description="Disordered" evidence="1">
    <location>
        <begin position="14"/>
        <end position="48"/>
    </location>
</feature>
<sequence>MVHILKRMRKLHEAKGTCNRPPTGTSESFAGEGDRTGSALKFVKNTRR</sequence>
<evidence type="ECO:0000313" key="4">
    <source>
        <dbReference type="EMBL" id="RYO07455.1"/>
    </source>
</evidence>
<dbReference type="EMBL" id="PDXF01000005">
    <property type="protein sequence ID" value="RYO07455.1"/>
    <property type="molecule type" value="Genomic_DNA"/>
</dbReference>
<evidence type="ECO:0000313" key="3">
    <source>
        <dbReference type="EMBL" id="RYN61693.1"/>
    </source>
</evidence>
<dbReference type="AlphaFoldDB" id="A0A4Q4MWB6"/>
<name>A0A4Q4MWB6_9PLEO</name>
<evidence type="ECO:0000256" key="1">
    <source>
        <dbReference type="SAM" id="MobiDB-lite"/>
    </source>
</evidence>
<protein>
    <submittedName>
        <fullName evidence="3">Uncharacterized protein</fullName>
    </submittedName>
</protein>
<proteinExistence type="predicted"/>
<dbReference type="EMBL" id="PDXA01000001">
    <property type="protein sequence ID" value="RYN61693.1"/>
    <property type="molecule type" value="Genomic_DNA"/>
</dbReference>
<gene>
    <name evidence="3" type="ORF">AA0114_g399</name>
    <name evidence="2" type="ORF">AA0115_g4917</name>
    <name evidence="4" type="ORF">AA0119_g2137</name>
</gene>
<evidence type="ECO:0000313" key="5">
    <source>
        <dbReference type="Proteomes" id="UP000292402"/>
    </source>
</evidence>
<dbReference type="Proteomes" id="UP000293195">
    <property type="component" value="Unassembled WGS sequence"/>
</dbReference>
<comment type="caution">
    <text evidence="3">The sequence shown here is derived from an EMBL/GenBank/DDBJ whole genome shotgun (WGS) entry which is preliminary data.</text>
</comment>
<keyword evidence="6" id="KW-1185">Reference proteome</keyword>
<dbReference type="EMBL" id="PDXB01000010">
    <property type="protein sequence ID" value="RYN30176.1"/>
    <property type="molecule type" value="Genomic_DNA"/>
</dbReference>
<reference evidence="3" key="3">
    <citation type="journal article" date="2019" name="J. ISSAAS">
        <title>Genomics, evolutionary history and diagnostics of the Alternaria alternata species group including apple and Asian pear pathotypes.</title>
        <authorList>
            <person name="Armitage A.D."/>
            <person name="Cockerton H.M."/>
            <person name="Sreenivasaprasad S."/>
            <person name="Woodhall J."/>
            <person name="Lane C."/>
            <person name="Harrison R.J."/>
            <person name="Clarkson J.P."/>
        </authorList>
    </citation>
    <scope>NUCLEOTIDE SEQUENCE</scope>
    <source>
        <strain evidence="3">FERA 1082</strain>
    </source>
</reference>
<reference evidence="5 6" key="2">
    <citation type="journal article" date="2019" name="bioRxiv">
        <title>Genomics, evolutionary history and diagnostics of the Alternaria alternata species group including apple and Asian pear pathotypes.</title>
        <authorList>
            <person name="Armitage A.D."/>
            <person name="Cockerton H.M."/>
            <person name="Sreenivasaprasad S."/>
            <person name="Woodhall J.W."/>
            <person name="Lane C.R."/>
            <person name="Harrison R.J."/>
            <person name="Clarkson J.P."/>
        </authorList>
    </citation>
    <scope>NUCLEOTIDE SEQUENCE [LARGE SCALE GENOMIC DNA]</scope>
    <source>
        <strain evidence="5">FERA 1082</strain>
        <strain evidence="2">FERA 1164</strain>
        <strain evidence="6">FERA 635</strain>
    </source>
</reference>